<keyword evidence="2" id="KW-1185">Reference proteome</keyword>
<protein>
    <submittedName>
        <fullName evidence="1">Uncharacterized protein</fullName>
    </submittedName>
</protein>
<organism evidence="1 2">
    <name type="scientific">Porphyromonas gulae</name>
    <dbReference type="NCBI Taxonomy" id="111105"/>
    <lineage>
        <taxon>Bacteria</taxon>
        <taxon>Pseudomonadati</taxon>
        <taxon>Bacteroidota</taxon>
        <taxon>Bacteroidia</taxon>
        <taxon>Bacteroidales</taxon>
        <taxon>Porphyromonadaceae</taxon>
        <taxon>Porphyromonas</taxon>
    </lineage>
</organism>
<evidence type="ECO:0000313" key="1">
    <source>
        <dbReference type="EMBL" id="KGN87563.1"/>
    </source>
</evidence>
<dbReference type="Proteomes" id="UP000030146">
    <property type="component" value="Unassembled WGS sequence"/>
</dbReference>
<proteinExistence type="predicted"/>
<dbReference type="EMBL" id="JRAK01000084">
    <property type="protein sequence ID" value="KGN87563.1"/>
    <property type="molecule type" value="Genomic_DNA"/>
</dbReference>
<name>A0A0A2F9A4_9PORP</name>
<sequence>MIPSSKDQIKEKILTDHNLESVRPKEKSLRKVEIRATLDECLGNALISTRMTSKCGKISLRMIDRMVIQVAPLSFWVNSPLQSDNSHFLI</sequence>
<dbReference type="AlphaFoldDB" id="A0A0A2F9A4"/>
<reference evidence="1 2" key="1">
    <citation type="submission" date="2014-08" db="EMBL/GenBank/DDBJ databases">
        <title>Porphyromonas gulae strain:COT-052_OH3439 Genome sequencing.</title>
        <authorList>
            <person name="Wallis C."/>
            <person name="Deusch O."/>
            <person name="O'Flynn C."/>
            <person name="Davis I."/>
            <person name="Jospin G."/>
            <person name="Darling A.E."/>
            <person name="Coil D.A."/>
            <person name="Alexiev A."/>
            <person name="Horsfall A."/>
            <person name="Kirkwood N."/>
            <person name="Harris S."/>
            <person name="Eisen J.A."/>
        </authorList>
    </citation>
    <scope>NUCLEOTIDE SEQUENCE [LARGE SCALE GENOMIC DNA]</scope>
    <source>
        <strain evidence="2">COT-052 OH3439</strain>
    </source>
</reference>
<evidence type="ECO:0000313" key="2">
    <source>
        <dbReference type="Proteomes" id="UP000030146"/>
    </source>
</evidence>
<accession>A0A0A2F9A4</accession>
<gene>
    <name evidence="1" type="ORF">HR15_05960</name>
</gene>
<comment type="caution">
    <text evidence="1">The sequence shown here is derived from an EMBL/GenBank/DDBJ whole genome shotgun (WGS) entry which is preliminary data.</text>
</comment>
<dbReference type="PATRIC" id="fig|111105.18.peg.999"/>